<keyword evidence="6 7" id="KW-0472">Membrane</keyword>
<keyword evidence="4 7" id="KW-0812">Transmembrane</keyword>
<keyword evidence="3" id="KW-1003">Cell membrane</keyword>
<organism evidence="9 10">
    <name type="scientific">Candidatus Pristimantibacillus lignocellulolyticus</name>
    <dbReference type="NCBI Taxonomy" id="2994561"/>
    <lineage>
        <taxon>Bacteria</taxon>
        <taxon>Bacillati</taxon>
        <taxon>Bacillota</taxon>
        <taxon>Bacilli</taxon>
        <taxon>Bacillales</taxon>
        <taxon>Paenibacillaceae</taxon>
        <taxon>Candidatus Pristimantibacillus</taxon>
    </lineage>
</organism>
<feature type="transmembrane region" description="Helical" evidence="7">
    <location>
        <begin position="186"/>
        <end position="205"/>
    </location>
</feature>
<dbReference type="Proteomes" id="UP001056756">
    <property type="component" value="Chromosome"/>
</dbReference>
<dbReference type="GO" id="GO:0016413">
    <property type="term" value="F:O-acetyltransferase activity"/>
    <property type="evidence" value="ECO:0007669"/>
    <property type="project" value="TreeGrafter"/>
</dbReference>
<feature type="transmembrane region" description="Helical" evidence="7">
    <location>
        <begin position="275"/>
        <end position="297"/>
    </location>
</feature>
<proteinExistence type="inferred from homology"/>
<dbReference type="InterPro" id="IPR002656">
    <property type="entry name" value="Acyl_transf_3_dom"/>
</dbReference>
<dbReference type="PANTHER" id="PTHR40074">
    <property type="entry name" value="O-ACETYLTRANSFERASE WECH"/>
    <property type="match status" value="1"/>
</dbReference>
<keyword evidence="5 7" id="KW-1133">Transmembrane helix</keyword>
<evidence type="ECO:0000256" key="7">
    <source>
        <dbReference type="SAM" id="Phobius"/>
    </source>
</evidence>
<dbReference type="GO" id="GO:0005886">
    <property type="term" value="C:plasma membrane"/>
    <property type="evidence" value="ECO:0007669"/>
    <property type="project" value="UniProtKB-SubCell"/>
</dbReference>
<evidence type="ECO:0000256" key="2">
    <source>
        <dbReference type="ARBA" id="ARBA00007400"/>
    </source>
</evidence>
<reference evidence="9" key="1">
    <citation type="submission" date="2022-05" db="EMBL/GenBank/DDBJ databases">
        <title>Novel bacterial taxa in a minimal lignocellulolytic consortium and its capacity to transform plastics disclosed by genome-resolved metagenomics.</title>
        <authorList>
            <person name="Rodriguez C.A.D."/>
            <person name="Diaz-Garcia L."/>
            <person name="Herrera K."/>
            <person name="Tarazona N.A."/>
            <person name="Sproer C."/>
            <person name="Overmann J."/>
            <person name="Jimenez D.J."/>
        </authorList>
    </citation>
    <scope>NUCLEOTIDE SEQUENCE</scope>
    <source>
        <strain evidence="9">MAG5</strain>
    </source>
</reference>
<evidence type="ECO:0000259" key="8">
    <source>
        <dbReference type="Pfam" id="PF01757"/>
    </source>
</evidence>
<evidence type="ECO:0000256" key="5">
    <source>
        <dbReference type="ARBA" id="ARBA00022989"/>
    </source>
</evidence>
<feature type="transmembrane region" description="Helical" evidence="7">
    <location>
        <begin position="247"/>
        <end position="263"/>
    </location>
</feature>
<gene>
    <name evidence="9" type="ORF">NAG76_22715</name>
</gene>
<dbReference type="PANTHER" id="PTHR40074:SF2">
    <property type="entry name" value="O-ACETYLTRANSFERASE WECH"/>
    <property type="match status" value="1"/>
</dbReference>
<feature type="transmembrane region" description="Helical" evidence="7">
    <location>
        <begin position="217"/>
        <end position="235"/>
    </location>
</feature>
<feature type="transmembrane region" description="Helical" evidence="7">
    <location>
        <begin position="144"/>
        <end position="166"/>
    </location>
</feature>
<dbReference type="EMBL" id="CP097899">
    <property type="protein sequence ID" value="URN94593.1"/>
    <property type="molecule type" value="Genomic_DNA"/>
</dbReference>
<dbReference type="KEGG" id="plig:NAG76_22715"/>
<feature type="transmembrane region" description="Helical" evidence="7">
    <location>
        <begin position="116"/>
        <end position="137"/>
    </location>
</feature>
<accession>A0A9J6ZFN8</accession>
<keyword evidence="9" id="KW-0808">Transferase</keyword>
<feature type="transmembrane region" description="Helical" evidence="7">
    <location>
        <begin position="38"/>
        <end position="60"/>
    </location>
</feature>
<comment type="similarity">
    <text evidence="2">Belongs to the acyltransferase 3 family.</text>
</comment>
<evidence type="ECO:0000256" key="6">
    <source>
        <dbReference type="ARBA" id="ARBA00023136"/>
    </source>
</evidence>
<comment type="subcellular location">
    <subcellularLocation>
        <location evidence="1">Cell membrane</location>
        <topology evidence="1">Multi-pass membrane protein</topology>
    </subcellularLocation>
</comment>
<evidence type="ECO:0000256" key="4">
    <source>
        <dbReference type="ARBA" id="ARBA00022692"/>
    </source>
</evidence>
<feature type="transmembrane region" description="Helical" evidence="7">
    <location>
        <begin position="309"/>
        <end position="327"/>
    </location>
</feature>
<feature type="transmembrane region" description="Helical" evidence="7">
    <location>
        <begin position="72"/>
        <end position="96"/>
    </location>
</feature>
<protein>
    <submittedName>
        <fullName evidence="9">Acyltransferase family protein</fullName>
    </submittedName>
</protein>
<dbReference type="GO" id="GO:0009246">
    <property type="term" value="P:enterobacterial common antigen biosynthetic process"/>
    <property type="evidence" value="ECO:0007669"/>
    <property type="project" value="TreeGrafter"/>
</dbReference>
<feature type="transmembrane region" description="Helical" evidence="7">
    <location>
        <begin position="7"/>
        <end position="26"/>
    </location>
</feature>
<evidence type="ECO:0000256" key="3">
    <source>
        <dbReference type="ARBA" id="ARBA00022475"/>
    </source>
</evidence>
<evidence type="ECO:0000256" key="1">
    <source>
        <dbReference type="ARBA" id="ARBA00004651"/>
    </source>
</evidence>
<dbReference type="Pfam" id="PF01757">
    <property type="entry name" value="Acyl_transf_3"/>
    <property type="match status" value="1"/>
</dbReference>
<name>A0A9J6ZFN8_9BACL</name>
<feature type="domain" description="Acyltransferase 3" evidence="8">
    <location>
        <begin position="7"/>
        <end position="323"/>
    </location>
</feature>
<evidence type="ECO:0000313" key="10">
    <source>
        <dbReference type="Proteomes" id="UP001056756"/>
    </source>
</evidence>
<dbReference type="AlphaFoldDB" id="A0A9J6ZFN8"/>
<evidence type="ECO:0000313" key="9">
    <source>
        <dbReference type="EMBL" id="URN94593.1"/>
    </source>
</evidence>
<keyword evidence="9" id="KW-0012">Acyltransferase</keyword>
<sequence>MIEKRDRAIDIAKLVMAVLVICIHTDPLESYSVTGNFILTRVIARVAVPFFFMAAGYYFWGKTRSTAQVFKYLKKIAFLYLVWSAIYTLVNGYTWMKAGFTAEWLLQYGKQFVFVGSYYHLWFLPALMIAISIVYYLQKWMPLTAVVGISLVLYVFGLLADSYYGLATQVPILQQSIDSYLTLFEYSRNGLFFGFPYVALGAFLSQSTLRMKLSQSFCKFGLVLSVCCLIVEAAILRNWEWPRHDSMYLFLVPVVVIVFLLIMKTDMQERPFYKYTSDVSMLLYLIHPAVILAVRAISHLIPVLKTDSLIYFAATLTLSFTLSHLWLRRKRNVATTSLGRN</sequence>